<dbReference type="EMBL" id="LAVV01007258">
    <property type="protein sequence ID" value="KNZ56538.1"/>
    <property type="molecule type" value="Genomic_DNA"/>
</dbReference>
<protein>
    <submittedName>
        <fullName evidence="1">Uncharacterized protein</fullName>
    </submittedName>
</protein>
<name>A0A0L6V6Z6_9BASI</name>
<evidence type="ECO:0000313" key="2">
    <source>
        <dbReference type="Proteomes" id="UP000037035"/>
    </source>
</evidence>
<organism evidence="1 2">
    <name type="scientific">Puccinia sorghi</name>
    <dbReference type="NCBI Taxonomy" id="27349"/>
    <lineage>
        <taxon>Eukaryota</taxon>
        <taxon>Fungi</taxon>
        <taxon>Dikarya</taxon>
        <taxon>Basidiomycota</taxon>
        <taxon>Pucciniomycotina</taxon>
        <taxon>Pucciniomycetes</taxon>
        <taxon>Pucciniales</taxon>
        <taxon>Pucciniaceae</taxon>
        <taxon>Puccinia</taxon>
    </lineage>
</organism>
<gene>
    <name evidence="1" type="ORF">VP01_237g5</name>
</gene>
<dbReference type="Proteomes" id="UP000037035">
    <property type="component" value="Unassembled WGS sequence"/>
</dbReference>
<dbReference type="AlphaFoldDB" id="A0A0L6V6Z6"/>
<evidence type="ECO:0000313" key="1">
    <source>
        <dbReference type="EMBL" id="KNZ56538.1"/>
    </source>
</evidence>
<sequence>MQIHQYIDKILDVEVHGHFVFWVIGWALRCGQEAFMDASSKKIDTVAQRIHDELGPCDIDHWMSMPTMGHLMGVTDGGYNSPVYYYGKEA</sequence>
<reference evidence="1 2" key="1">
    <citation type="submission" date="2015-08" db="EMBL/GenBank/DDBJ databases">
        <title>Next Generation Sequencing and Analysis of the Genome of Puccinia sorghi L Schw, the Causal Agent of Maize Common Rust.</title>
        <authorList>
            <person name="Rochi L."/>
            <person name="Burguener G."/>
            <person name="Darino M."/>
            <person name="Turjanski A."/>
            <person name="Kreff E."/>
            <person name="Dieguez M.J."/>
            <person name="Sacco F."/>
        </authorList>
    </citation>
    <scope>NUCLEOTIDE SEQUENCE [LARGE SCALE GENOMIC DNA]</scope>
    <source>
        <strain evidence="1 2">RO10H11247</strain>
    </source>
</reference>
<proteinExistence type="predicted"/>
<dbReference type="OrthoDB" id="1424416at2759"/>
<accession>A0A0L6V6Z6</accession>
<keyword evidence="2" id="KW-1185">Reference proteome</keyword>
<comment type="caution">
    <text evidence="1">The sequence shown here is derived from an EMBL/GenBank/DDBJ whole genome shotgun (WGS) entry which is preliminary data.</text>
</comment>
<dbReference type="VEuPathDB" id="FungiDB:VP01_237g5"/>